<evidence type="ECO:0000313" key="3">
    <source>
        <dbReference type="Proteomes" id="UP000219167"/>
    </source>
</evidence>
<organism evidence="2 3">
    <name type="scientific">Rhizobium subbaraonis</name>
    <dbReference type="NCBI Taxonomy" id="908946"/>
    <lineage>
        <taxon>Bacteria</taxon>
        <taxon>Pseudomonadati</taxon>
        <taxon>Pseudomonadota</taxon>
        <taxon>Alphaproteobacteria</taxon>
        <taxon>Hyphomicrobiales</taxon>
        <taxon>Rhizobiaceae</taxon>
        <taxon>Rhizobium/Agrobacterium group</taxon>
        <taxon>Rhizobium</taxon>
    </lineage>
</organism>
<keyword evidence="1" id="KW-1133">Transmembrane helix</keyword>
<accession>A0A285USI5</accession>
<dbReference type="RefSeq" id="WP_097141632.1">
    <property type="nucleotide sequence ID" value="NZ_OBQD01000013.1"/>
</dbReference>
<dbReference type="EMBL" id="OBQD01000013">
    <property type="protein sequence ID" value="SOC44782.1"/>
    <property type="molecule type" value="Genomic_DNA"/>
</dbReference>
<gene>
    <name evidence="2" type="ORF">SAMN05892877_113100</name>
</gene>
<evidence type="ECO:0000256" key="1">
    <source>
        <dbReference type="SAM" id="Phobius"/>
    </source>
</evidence>
<sequence length="66" mass="7240">MRKTLKAAWWIGLFSFLAYGAVKLVFAVACNLGGHNMTEAIFGVTTPIILGLAIGVEAFLWFRQAH</sequence>
<proteinExistence type="predicted"/>
<keyword evidence="1" id="KW-0812">Transmembrane</keyword>
<keyword evidence="3" id="KW-1185">Reference proteome</keyword>
<evidence type="ECO:0000313" key="2">
    <source>
        <dbReference type="EMBL" id="SOC44782.1"/>
    </source>
</evidence>
<reference evidence="2 3" key="1">
    <citation type="submission" date="2017-08" db="EMBL/GenBank/DDBJ databases">
        <authorList>
            <person name="de Groot N.N."/>
        </authorList>
    </citation>
    <scope>NUCLEOTIDE SEQUENCE [LARGE SCALE GENOMIC DNA]</scope>
    <source>
        <strain evidence="2 3">JC85</strain>
    </source>
</reference>
<dbReference type="Proteomes" id="UP000219167">
    <property type="component" value="Unassembled WGS sequence"/>
</dbReference>
<dbReference type="AlphaFoldDB" id="A0A285USI5"/>
<feature type="transmembrane region" description="Helical" evidence="1">
    <location>
        <begin position="41"/>
        <end position="62"/>
    </location>
</feature>
<name>A0A285USI5_9HYPH</name>
<keyword evidence="1" id="KW-0472">Membrane</keyword>
<dbReference type="OrthoDB" id="8421772at2"/>
<protein>
    <submittedName>
        <fullName evidence="2">Uncharacterized protein</fullName>
    </submittedName>
</protein>
<feature type="transmembrane region" description="Helical" evidence="1">
    <location>
        <begin position="7"/>
        <end position="29"/>
    </location>
</feature>